<evidence type="ECO:0000259" key="2">
    <source>
        <dbReference type="PROSITE" id="PS51733"/>
    </source>
</evidence>
<dbReference type="Gramene" id="GBG93054">
    <property type="protein sequence ID" value="GBG93054"/>
    <property type="gene ID" value="CBR_g58409"/>
</dbReference>
<evidence type="ECO:0000313" key="4">
    <source>
        <dbReference type="Proteomes" id="UP000265515"/>
    </source>
</evidence>
<accession>A0A388MES4</accession>
<dbReference type="InterPro" id="IPR045864">
    <property type="entry name" value="aa-tRNA-synth_II/BPL/LPL"/>
</dbReference>
<dbReference type="SUPFAM" id="SSF55681">
    <property type="entry name" value="Class II aaRS and biotin synthetases"/>
    <property type="match status" value="1"/>
</dbReference>
<evidence type="ECO:0000313" key="3">
    <source>
        <dbReference type="EMBL" id="GBG93054.1"/>
    </source>
</evidence>
<feature type="compositionally biased region" description="Basic and acidic residues" evidence="1">
    <location>
        <begin position="252"/>
        <end position="272"/>
    </location>
</feature>
<dbReference type="Gene3D" id="3.30.930.10">
    <property type="entry name" value="Bira Bifunctional Protein, Domain 2"/>
    <property type="match status" value="1"/>
</dbReference>
<name>A0A388MES4_CHABU</name>
<dbReference type="PANTHER" id="PTHR43506">
    <property type="entry name" value="BIOTIN/LIPOATE A/B PROTEIN LIGASE FAMILY"/>
    <property type="match status" value="1"/>
</dbReference>
<evidence type="ECO:0000256" key="1">
    <source>
        <dbReference type="SAM" id="MobiDB-lite"/>
    </source>
</evidence>
<feature type="domain" description="BPL/LPL catalytic" evidence="2">
    <location>
        <begin position="1"/>
        <end position="158"/>
    </location>
</feature>
<sequence>MLLPRNRKPASLLNLPMVLKDQIAVVKRFTGGGTVVVDESTLFVSLICSSTAIPNVPCFPRPIMEWTEEVYSPVFEGAPGFRLREHDYVFGDKKFGGNAQSITKQRWVHHTSFLWDFKDERMQYLLQPGRAPEYRKLDREDYRYHLSKPWPIPLPRGCAPSPWSGTSTTPYSKEQEERAAAILRERTERMEKRELIKQAKMLALLEEQEAKTRQMEEELKKWTKEQEEKMTAIQAEVEKEEEEEKQVEEEVPLERRRGGVSTSKEEEIEKTT</sequence>
<feature type="compositionally biased region" description="Acidic residues" evidence="1">
    <location>
        <begin position="238"/>
        <end position="251"/>
    </location>
</feature>
<dbReference type="EMBL" id="BFEA01001215">
    <property type="protein sequence ID" value="GBG93054.1"/>
    <property type="molecule type" value="Genomic_DNA"/>
</dbReference>
<dbReference type="Proteomes" id="UP000265515">
    <property type="component" value="Unassembled WGS sequence"/>
</dbReference>
<dbReference type="Pfam" id="PF21948">
    <property type="entry name" value="LplA-B_cat"/>
    <property type="match status" value="1"/>
</dbReference>
<organism evidence="3 4">
    <name type="scientific">Chara braunii</name>
    <name type="common">Braun's stonewort</name>
    <dbReference type="NCBI Taxonomy" id="69332"/>
    <lineage>
        <taxon>Eukaryota</taxon>
        <taxon>Viridiplantae</taxon>
        <taxon>Streptophyta</taxon>
        <taxon>Charophyceae</taxon>
        <taxon>Charales</taxon>
        <taxon>Characeae</taxon>
        <taxon>Chara</taxon>
    </lineage>
</organism>
<comment type="caution">
    <text evidence="3">The sequence shown here is derived from an EMBL/GenBank/DDBJ whole genome shotgun (WGS) entry which is preliminary data.</text>
</comment>
<dbReference type="PROSITE" id="PS51733">
    <property type="entry name" value="BPL_LPL_CATALYTIC"/>
    <property type="match status" value="1"/>
</dbReference>
<protein>
    <recommendedName>
        <fullName evidence="2">BPL/LPL catalytic domain-containing protein</fullName>
    </recommendedName>
</protein>
<dbReference type="AlphaFoldDB" id="A0A388MES4"/>
<dbReference type="InterPro" id="IPR053264">
    <property type="entry name" value="Lipoate-ligase_2_inactive"/>
</dbReference>
<dbReference type="InterPro" id="IPR004143">
    <property type="entry name" value="BPL_LPL_catalytic"/>
</dbReference>
<gene>
    <name evidence="3" type="ORF">CBR_g58409</name>
</gene>
<reference evidence="3 4" key="1">
    <citation type="journal article" date="2018" name="Cell">
        <title>The Chara Genome: Secondary Complexity and Implications for Plant Terrestrialization.</title>
        <authorList>
            <person name="Nishiyama T."/>
            <person name="Sakayama H."/>
            <person name="Vries J.D."/>
            <person name="Buschmann H."/>
            <person name="Saint-Marcoux D."/>
            <person name="Ullrich K.K."/>
            <person name="Haas F.B."/>
            <person name="Vanderstraeten L."/>
            <person name="Becker D."/>
            <person name="Lang D."/>
            <person name="Vosolsobe S."/>
            <person name="Rombauts S."/>
            <person name="Wilhelmsson P.K.I."/>
            <person name="Janitza P."/>
            <person name="Kern R."/>
            <person name="Heyl A."/>
            <person name="Rumpler F."/>
            <person name="Villalobos L.I.A.C."/>
            <person name="Clay J.M."/>
            <person name="Skokan R."/>
            <person name="Toyoda A."/>
            <person name="Suzuki Y."/>
            <person name="Kagoshima H."/>
            <person name="Schijlen E."/>
            <person name="Tajeshwar N."/>
            <person name="Catarino B."/>
            <person name="Hetherington A.J."/>
            <person name="Saltykova A."/>
            <person name="Bonnot C."/>
            <person name="Breuninger H."/>
            <person name="Symeonidi A."/>
            <person name="Radhakrishnan G.V."/>
            <person name="Van Nieuwerburgh F."/>
            <person name="Deforce D."/>
            <person name="Chang C."/>
            <person name="Karol K.G."/>
            <person name="Hedrich R."/>
            <person name="Ulvskov P."/>
            <person name="Glockner G."/>
            <person name="Delwiche C.F."/>
            <person name="Petrasek J."/>
            <person name="Van de Peer Y."/>
            <person name="Friml J."/>
            <person name="Beilby M."/>
            <person name="Dolan L."/>
            <person name="Kohara Y."/>
            <person name="Sugano S."/>
            <person name="Fujiyama A."/>
            <person name="Delaux P.-M."/>
            <person name="Quint M."/>
            <person name="TheiBen G."/>
            <person name="Hagemann M."/>
            <person name="Harholt J."/>
            <person name="Dunand C."/>
            <person name="Zachgo S."/>
            <person name="Langdale J."/>
            <person name="Maumus F."/>
            <person name="Straeten D.V.D."/>
            <person name="Gould S.B."/>
            <person name="Rensing S.A."/>
        </authorList>
    </citation>
    <scope>NUCLEOTIDE SEQUENCE [LARGE SCALE GENOMIC DNA]</scope>
    <source>
        <strain evidence="3 4">S276</strain>
    </source>
</reference>
<feature type="region of interest" description="Disordered" evidence="1">
    <location>
        <begin position="235"/>
        <end position="272"/>
    </location>
</feature>
<dbReference type="PANTHER" id="PTHR43506:SF1">
    <property type="entry name" value="BPL_LPL CATALYTIC DOMAIN-CONTAINING PROTEIN"/>
    <property type="match status" value="1"/>
</dbReference>
<keyword evidence="4" id="KW-1185">Reference proteome</keyword>
<dbReference type="STRING" id="69332.A0A388MES4"/>
<dbReference type="OrthoDB" id="201621at2759"/>
<proteinExistence type="predicted"/>